<geneLocation type="plasmid" evidence="3">
    <name>phg1</name>
</geneLocation>
<dbReference type="EMBL" id="CP039289">
    <property type="protein sequence ID" value="QCC05408.1"/>
    <property type="molecule type" value="Genomic_DNA"/>
</dbReference>
<evidence type="ECO:0000313" key="2">
    <source>
        <dbReference type="EMBL" id="QCC05408.1"/>
    </source>
</evidence>
<protein>
    <submittedName>
        <fullName evidence="2">Uncharacterized protein</fullName>
    </submittedName>
</protein>
<feature type="region of interest" description="Disordered" evidence="1">
    <location>
        <begin position="270"/>
        <end position="290"/>
    </location>
</feature>
<dbReference type="AlphaFoldDB" id="A0AAF1D5D1"/>
<gene>
    <name evidence="2" type="ORF">E6A55_32965</name>
</gene>
<sequence>MDAPKDEPVLPQPIGTSPDQWKALGSSIVEIGVAIGSAFRQMQEWWVANAPVIGAAIQFAIKELPPAYRRAMVELAKHGWYIDMQRMGLGHPPRLAEALRKNEGAEEAKEELRLHFSVHLDEIETEVCELLPHRSHILAQAFNAHRAGQYALSIPVFLSQADGICFEKVNAYYFVSDKTPEGRKIGRPETAIHAESLDHDFWTRIVLAPLGEFGELNVSGKKRPPDFQGLNRHTVMHGQSLDYGTEINSLKAISLLNYVSHVLARKSFPQRLQEGDSPPVAGRLVRNPRR</sequence>
<dbReference type="RefSeq" id="WP_041688667.1">
    <property type="nucleotide sequence ID" value="NC_005241.1"/>
</dbReference>
<organism evidence="2 3">
    <name type="scientific">Cupriavidus necator (strain ATCC 17699 / DSM 428 / KCTC 22496 / NCIMB 10442 / H16 / Stanier 337)</name>
    <name type="common">Ralstonia eutropha</name>
    <dbReference type="NCBI Taxonomy" id="381666"/>
    <lineage>
        <taxon>Bacteria</taxon>
        <taxon>Pseudomonadati</taxon>
        <taxon>Pseudomonadota</taxon>
        <taxon>Betaproteobacteria</taxon>
        <taxon>Burkholderiales</taxon>
        <taxon>Burkholderiaceae</taxon>
        <taxon>Cupriavidus</taxon>
    </lineage>
</organism>
<accession>A0AAF1D5D1</accession>
<reference evidence="2 3" key="1">
    <citation type="submission" date="2019-04" db="EMBL/GenBank/DDBJ databases">
        <title>Long-read de novo sequencing of Cupriavidus necator H16.</title>
        <authorList>
            <person name="Little G.T."/>
            <person name="Ehsaan M."/>
            <person name="Arenas-Lopez C."/>
            <person name="Jawed K."/>
            <person name="Winzer K."/>
            <person name="Kovacs K."/>
            <person name="Malys N."/>
            <person name="Minton N.P."/>
        </authorList>
    </citation>
    <scope>NUCLEOTIDE SEQUENCE [LARGE SCALE GENOMIC DNA]</scope>
    <source>
        <strain evidence="2 3">H16</strain>
        <plasmid evidence="3">phg1</plasmid>
    </source>
</reference>
<evidence type="ECO:0000256" key="1">
    <source>
        <dbReference type="SAM" id="MobiDB-lite"/>
    </source>
</evidence>
<evidence type="ECO:0000313" key="3">
    <source>
        <dbReference type="Proteomes" id="UP000296079"/>
    </source>
</evidence>
<name>A0AAF1D5D1_CUPNH</name>
<proteinExistence type="predicted"/>
<keyword evidence="2" id="KW-0614">Plasmid</keyword>
<dbReference type="Proteomes" id="UP000296079">
    <property type="component" value="Plasmid pHG1"/>
</dbReference>